<dbReference type="AlphaFoldDB" id="H5UNT5"/>
<feature type="region of interest" description="Disordered" evidence="3">
    <location>
        <begin position="312"/>
        <end position="333"/>
    </location>
</feature>
<dbReference type="PANTHER" id="PTHR30535">
    <property type="entry name" value="VITAMIN B12-BINDING PROTEIN"/>
    <property type="match status" value="1"/>
</dbReference>
<dbReference type="SUPFAM" id="SSF53807">
    <property type="entry name" value="Helical backbone' metal receptor"/>
    <property type="match status" value="1"/>
</dbReference>
<proteinExistence type="inferred from homology"/>
<feature type="signal peptide" evidence="4">
    <location>
        <begin position="1"/>
        <end position="25"/>
    </location>
</feature>
<dbReference type="NCBIfam" id="NF038402">
    <property type="entry name" value="TroA_like"/>
    <property type="match status" value="1"/>
</dbReference>
<dbReference type="EMBL" id="BAFE01000009">
    <property type="protein sequence ID" value="GAB47393.1"/>
    <property type="molecule type" value="Genomic_DNA"/>
</dbReference>
<keyword evidence="7" id="KW-1185">Reference proteome</keyword>
<feature type="compositionally biased region" description="Low complexity" evidence="3">
    <location>
        <begin position="313"/>
        <end position="333"/>
    </location>
</feature>
<evidence type="ECO:0000256" key="4">
    <source>
        <dbReference type="SAM" id="SignalP"/>
    </source>
</evidence>
<dbReference type="OrthoDB" id="6495095at2"/>
<dbReference type="PANTHER" id="PTHR30535:SF34">
    <property type="entry name" value="MOLYBDATE-BINDING PROTEIN MOLA"/>
    <property type="match status" value="1"/>
</dbReference>
<evidence type="ECO:0000259" key="5">
    <source>
        <dbReference type="PROSITE" id="PS50983"/>
    </source>
</evidence>
<dbReference type="STRING" id="1089455.MOPEL_009_00840"/>
<evidence type="ECO:0000313" key="6">
    <source>
        <dbReference type="EMBL" id="GAB47393.1"/>
    </source>
</evidence>
<feature type="chain" id="PRO_5038986192" evidence="4">
    <location>
        <begin position="26"/>
        <end position="333"/>
    </location>
</feature>
<dbReference type="InterPro" id="IPR054828">
    <property type="entry name" value="Vit_B12_bind_prot"/>
</dbReference>
<gene>
    <name evidence="6" type="ORF">MOPEL_009_00840</name>
</gene>
<feature type="domain" description="Fe/B12 periplasmic-binding" evidence="5">
    <location>
        <begin position="67"/>
        <end position="314"/>
    </location>
</feature>
<dbReference type="InterPro" id="IPR050902">
    <property type="entry name" value="ABC_Transporter_SBP"/>
</dbReference>
<protein>
    <submittedName>
        <fullName evidence="6">Putative ABC transporter substrate-binding protein</fullName>
    </submittedName>
</protein>
<dbReference type="eggNOG" id="COG0614">
    <property type="taxonomic scope" value="Bacteria"/>
</dbReference>
<comment type="caution">
    <text evidence="6">The sequence shown here is derived from an EMBL/GenBank/DDBJ whole genome shotgun (WGS) entry which is preliminary data.</text>
</comment>
<dbReference type="Proteomes" id="UP000004367">
    <property type="component" value="Unassembled WGS sequence"/>
</dbReference>
<evidence type="ECO:0000256" key="2">
    <source>
        <dbReference type="ARBA" id="ARBA00022729"/>
    </source>
</evidence>
<comment type="similarity">
    <text evidence="1">Belongs to the bacterial solute-binding protein 8 family.</text>
</comment>
<dbReference type="PROSITE" id="PS51257">
    <property type="entry name" value="PROKAR_LIPOPROTEIN"/>
    <property type="match status" value="1"/>
</dbReference>
<evidence type="ECO:0000256" key="3">
    <source>
        <dbReference type="SAM" id="MobiDB-lite"/>
    </source>
</evidence>
<dbReference type="RefSeq" id="WP_009481291.1">
    <property type="nucleotide sequence ID" value="NZ_BAFE01000009.1"/>
</dbReference>
<accession>H5UNT5</accession>
<sequence>MRPVALAAATALLLVIAGCSSQNDAPPSAGSTPTPGTSTAAVTSDVTYPVTVDTPLGEVTLDKQPTRIVSLSPSATESLFAIGAGTQVVAADEYSTYPANAPKTDLSGFEPNVEAISGYKPDLVVMSNDTGGTAAALEKLGVPVFLSPAPTTLDQGYDEIAVLGQATGHADETAQVVRTMRDDIATALAKAPDKPVRIYHELDSQYHSASSHSFLGSIYTKMGATNIADAADKDKTGYPQLTEEAVVKADPQLMVITDQVDYTADDVKKRPGWADVAAVKNGNIVTVDADIASRWGPRLPQLVETIADAMTKASTSATDSPAPATSSATATAR</sequence>
<keyword evidence="2 4" id="KW-0732">Signal</keyword>
<name>H5UNT5_9MICO</name>
<dbReference type="GO" id="GO:0071281">
    <property type="term" value="P:cellular response to iron ion"/>
    <property type="evidence" value="ECO:0007669"/>
    <property type="project" value="TreeGrafter"/>
</dbReference>
<dbReference type="Pfam" id="PF01497">
    <property type="entry name" value="Peripla_BP_2"/>
    <property type="match status" value="1"/>
</dbReference>
<dbReference type="PROSITE" id="PS50983">
    <property type="entry name" value="FE_B12_PBP"/>
    <property type="match status" value="1"/>
</dbReference>
<reference evidence="6 7" key="1">
    <citation type="submission" date="2012-02" db="EMBL/GenBank/DDBJ databases">
        <title>Whole genome shotgun sequence of Mobilicoccus pelagius NBRC 104925.</title>
        <authorList>
            <person name="Yoshida Y."/>
            <person name="Hosoyama A."/>
            <person name="Tsuchikane K."/>
            <person name="Katsumata H."/>
            <person name="Yamazaki S."/>
            <person name="Fujita N."/>
        </authorList>
    </citation>
    <scope>NUCLEOTIDE SEQUENCE [LARGE SCALE GENOMIC DNA]</scope>
    <source>
        <strain evidence="6 7">NBRC 104925</strain>
    </source>
</reference>
<dbReference type="CDD" id="cd01143">
    <property type="entry name" value="YvrC"/>
    <property type="match status" value="1"/>
</dbReference>
<dbReference type="InterPro" id="IPR002491">
    <property type="entry name" value="ABC_transptr_periplasmic_BD"/>
</dbReference>
<organism evidence="6 7">
    <name type="scientific">Mobilicoccus pelagius NBRC 104925</name>
    <dbReference type="NCBI Taxonomy" id="1089455"/>
    <lineage>
        <taxon>Bacteria</taxon>
        <taxon>Bacillati</taxon>
        <taxon>Actinomycetota</taxon>
        <taxon>Actinomycetes</taxon>
        <taxon>Micrococcales</taxon>
        <taxon>Dermatophilaceae</taxon>
        <taxon>Mobilicoccus</taxon>
    </lineage>
</organism>
<evidence type="ECO:0000256" key="1">
    <source>
        <dbReference type="ARBA" id="ARBA00008814"/>
    </source>
</evidence>
<dbReference type="Gene3D" id="3.40.50.1980">
    <property type="entry name" value="Nitrogenase molybdenum iron protein domain"/>
    <property type="match status" value="2"/>
</dbReference>
<evidence type="ECO:0000313" key="7">
    <source>
        <dbReference type="Proteomes" id="UP000004367"/>
    </source>
</evidence>